<name>A0ABV6RZ76_9GAMM</name>
<dbReference type="Proteomes" id="UP001589896">
    <property type="component" value="Unassembled WGS sequence"/>
</dbReference>
<dbReference type="Gene3D" id="3.90.1200.10">
    <property type="match status" value="1"/>
</dbReference>
<protein>
    <submittedName>
        <fullName evidence="2">Aminoglycoside phosphotransferase family protein</fullName>
        <ecNumber evidence="2">2.7.-.-</ecNumber>
    </submittedName>
</protein>
<dbReference type="PANTHER" id="PTHR21310">
    <property type="entry name" value="AMINOGLYCOSIDE PHOSPHOTRANSFERASE-RELATED-RELATED"/>
    <property type="match status" value="1"/>
</dbReference>
<dbReference type="GO" id="GO:0016740">
    <property type="term" value="F:transferase activity"/>
    <property type="evidence" value="ECO:0007669"/>
    <property type="project" value="UniProtKB-KW"/>
</dbReference>
<dbReference type="EC" id="2.7.-.-" evidence="2"/>
<accession>A0ABV6RZ76</accession>
<sequence length="291" mass="31184">MHPDELPVGEGLVRRLLTDQFPQWARLPLRRVPSSGTVNAMYRLGGDLVVRLPFVEWGAGGIEQEAAWLPRLAPQLPVAIPTVLGSGVPGDGYPCPWLVLGWLPGHHPEPASLRHPDAVGTGLAAFIVALRCIDPAGAPTGHRGFSLHPFDASVRRTLHEAADLVDERRLLTVWEHALAAAEYDGPPVWVHGDLLPANVLLTDDRLSAVLDLGAAGVGDPACDLMAAWSILPPDARDGFRLAVGADDASWVRGRGYAMVQAAVALPYYRESNPGMVRNSMRILAELTAEGA</sequence>
<keyword evidence="2" id="KW-0808">Transferase</keyword>
<keyword evidence="3" id="KW-1185">Reference proteome</keyword>
<feature type="domain" description="Aminoglycoside phosphotransferase" evidence="1">
    <location>
        <begin position="32"/>
        <end position="255"/>
    </location>
</feature>
<reference evidence="2 3" key="1">
    <citation type="submission" date="2024-09" db="EMBL/GenBank/DDBJ databases">
        <authorList>
            <person name="Sun Q."/>
            <person name="Mori K."/>
        </authorList>
    </citation>
    <scope>NUCLEOTIDE SEQUENCE [LARGE SCALE GENOMIC DNA]</scope>
    <source>
        <strain evidence="2 3">KCTC 23076</strain>
    </source>
</reference>
<dbReference type="InterPro" id="IPR011009">
    <property type="entry name" value="Kinase-like_dom_sf"/>
</dbReference>
<evidence type="ECO:0000313" key="2">
    <source>
        <dbReference type="EMBL" id="MFC0682285.1"/>
    </source>
</evidence>
<dbReference type="InterPro" id="IPR051678">
    <property type="entry name" value="AGP_Transferase"/>
</dbReference>
<dbReference type="PANTHER" id="PTHR21310:SF42">
    <property type="entry name" value="BIFUNCTIONAL AAC_APH"/>
    <property type="match status" value="1"/>
</dbReference>
<dbReference type="SUPFAM" id="SSF56112">
    <property type="entry name" value="Protein kinase-like (PK-like)"/>
    <property type="match status" value="1"/>
</dbReference>
<gene>
    <name evidence="2" type="ORF">ACFFGH_31025</name>
</gene>
<comment type="caution">
    <text evidence="2">The sequence shown here is derived from an EMBL/GenBank/DDBJ whole genome shotgun (WGS) entry which is preliminary data.</text>
</comment>
<evidence type="ECO:0000259" key="1">
    <source>
        <dbReference type="Pfam" id="PF01636"/>
    </source>
</evidence>
<dbReference type="Gene3D" id="3.30.200.20">
    <property type="entry name" value="Phosphorylase Kinase, domain 1"/>
    <property type="match status" value="1"/>
</dbReference>
<dbReference type="EMBL" id="JBHLTG010000012">
    <property type="protein sequence ID" value="MFC0682285.1"/>
    <property type="molecule type" value="Genomic_DNA"/>
</dbReference>
<organism evidence="2 3">
    <name type="scientific">Lysobacter korlensis</name>
    <dbReference type="NCBI Taxonomy" id="553636"/>
    <lineage>
        <taxon>Bacteria</taxon>
        <taxon>Pseudomonadati</taxon>
        <taxon>Pseudomonadota</taxon>
        <taxon>Gammaproteobacteria</taxon>
        <taxon>Lysobacterales</taxon>
        <taxon>Lysobacteraceae</taxon>
        <taxon>Lysobacter</taxon>
    </lineage>
</organism>
<dbReference type="InterPro" id="IPR002575">
    <property type="entry name" value="Aminoglycoside_PTrfase"/>
</dbReference>
<dbReference type="CDD" id="cd05155">
    <property type="entry name" value="APH_ChoK_like_1"/>
    <property type="match status" value="1"/>
</dbReference>
<dbReference type="RefSeq" id="WP_386676167.1">
    <property type="nucleotide sequence ID" value="NZ_JBHLTG010000012.1"/>
</dbReference>
<evidence type="ECO:0000313" key="3">
    <source>
        <dbReference type="Proteomes" id="UP001589896"/>
    </source>
</evidence>
<proteinExistence type="predicted"/>
<dbReference type="Pfam" id="PF01636">
    <property type="entry name" value="APH"/>
    <property type="match status" value="1"/>
</dbReference>